<gene>
    <name evidence="2" type="ORF">HUG17_1997</name>
</gene>
<dbReference type="InterPro" id="IPR038050">
    <property type="entry name" value="Neuro_actylchol_rec"/>
</dbReference>
<proteinExistence type="predicted"/>
<keyword evidence="1" id="KW-1133">Transmembrane helix</keyword>
<dbReference type="Proteomes" id="UP000828236">
    <property type="component" value="Unassembled WGS sequence"/>
</dbReference>
<name>A0A9D4PAH3_DERFA</name>
<dbReference type="InterPro" id="IPR036719">
    <property type="entry name" value="Neuro-gated_channel_TM_sf"/>
</dbReference>
<dbReference type="GO" id="GO:0006811">
    <property type="term" value="P:monoatomic ion transport"/>
    <property type="evidence" value="ECO:0007669"/>
    <property type="project" value="InterPro"/>
</dbReference>
<dbReference type="GO" id="GO:0016020">
    <property type="term" value="C:membrane"/>
    <property type="evidence" value="ECO:0007669"/>
    <property type="project" value="InterPro"/>
</dbReference>
<comment type="caution">
    <text evidence="2">The sequence shown here is derived from an EMBL/GenBank/DDBJ whole genome shotgun (WGS) entry which is preliminary data.</text>
</comment>
<feature type="transmembrane region" description="Helical" evidence="1">
    <location>
        <begin position="106"/>
        <end position="124"/>
    </location>
</feature>
<dbReference type="AlphaFoldDB" id="A0A9D4PAH3"/>
<sequence>MPHCPRYQQQQTRTQENIDWTSYCSPLFNNGGVRDQNSFSLKLNSSWPSLGLNNQNLRPNELFENYSTEFLNHRYGDNFKMIKRRTKAQEMCAVNSVSMIDKVSRILFPFVFFILNMAYWTFYINERNSDFIQWEQ</sequence>
<dbReference type="Gene3D" id="1.20.58.390">
    <property type="entry name" value="Neurotransmitter-gated ion-channel transmembrane domain"/>
    <property type="match status" value="1"/>
</dbReference>
<dbReference type="EMBL" id="SDOV01000001">
    <property type="protein sequence ID" value="KAH7646459.1"/>
    <property type="molecule type" value="Genomic_DNA"/>
</dbReference>
<organism evidence="2">
    <name type="scientific">Dermatophagoides farinae</name>
    <name type="common">American house dust mite</name>
    <dbReference type="NCBI Taxonomy" id="6954"/>
    <lineage>
        <taxon>Eukaryota</taxon>
        <taxon>Metazoa</taxon>
        <taxon>Ecdysozoa</taxon>
        <taxon>Arthropoda</taxon>
        <taxon>Chelicerata</taxon>
        <taxon>Arachnida</taxon>
        <taxon>Acari</taxon>
        <taxon>Acariformes</taxon>
        <taxon>Sarcoptiformes</taxon>
        <taxon>Astigmata</taxon>
        <taxon>Psoroptidia</taxon>
        <taxon>Analgoidea</taxon>
        <taxon>Pyroglyphidae</taxon>
        <taxon>Dermatophagoidinae</taxon>
        <taxon>Dermatophagoides</taxon>
    </lineage>
</organism>
<dbReference type="SUPFAM" id="SSF90112">
    <property type="entry name" value="Neurotransmitter-gated ion-channel transmembrane pore"/>
    <property type="match status" value="1"/>
</dbReference>
<keyword evidence="1" id="KW-0472">Membrane</keyword>
<protein>
    <submittedName>
        <fullName evidence="2">Uncharacterized protein</fullName>
    </submittedName>
</protein>
<reference evidence="2" key="1">
    <citation type="submission" date="2020-06" db="EMBL/GenBank/DDBJ databases">
        <authorList>
            <person name="Ji K."/>
            <person name="Li J."/>
        </authorList>
    </citation>
    <scope>NUCLEOTIDE SEQUENCE</scope>
    <source>
        <strain evidence="2">JKM2019</strain>
        <tissue evidence="2">Whole body</tissue>
    </source>
</reference>
<reference evidence="2" key="2">
    <citation type="journal article" date="2021" name="World Allergy Organ. J.">
        <title>Chromosome-level assembly of Dermatophagoides farinae genome and transcriptome reveals two novel allergens Der f 37 and Der f 39.</title>
        <authorList>
            <person name="Chen J."/>
            <person name="Cai Z."/>
            <person name="Fan D."/>
            <person name="Hu J."/>
            <person name="Hou Y."/>
            <person name="He Y."/>
            <person name="Zhang Z."/>
            <person name="Zhao Z."/>
            <person name="Gao P."/>
            <person name="Hu W."/>
            <person name="Sun J."/>
            <person name="Li J."/>
            <person name="Ji K."/>
        </authorList>
    </citation>
    <scope>NUCLEOTIDE SEQUENCE</scope>
    <source>
        <strain evidence="2">JKM2019</strain>
    </source>
</reference>
<keyword evidence="1" id="KW-0812">Transmembrane</keyword>
<evidence type="ECO:0000256" key="1">
    <source>
        <dbReference type="SAM" id="Phobius"/>
    </source>
</evidence>
<accession>A0A9D4PAH3</accession>
<evidence type="ECO:0000313" key="2">
    <source>
        <dbReference type="EMBL" id="KAH7646459.1"/>
    </source>
</evidence>